<dbReference type="InterPro" id="IPR019546">
    <property type="entry name" value="TAT_signal_bac_arc"/>
</dbReference>
<accession>A0A160T4Z3</accession>
<name>A0A160T4Z3_9CHLR</name>
<evidence type="ECO:0000313" key="3">
    <source>
        <dbReference type="Proteomes" id="UP000215027"/>
    </source>
</evidence>
<dbReference type="SUPFAM" id="SSF51126">
    <property type="entry name" value="Pectin lyase-like"/>
    <property type="match status" value="1"/>
</dbReference>
<organism evidence="2 3">
    <name type="scientific">Candidatus Promineifilum breve</name>
    <dbReference type="NCBI Taxonomy" id="1806508"/>
    <lineage>
        <taxon>Bacteria</taxon>
        <taxon>Bacillati</taxon>
        <taxon>Chloroflexota</taxon>
        <taxon>Ardenticatenia</taxon>
        <taxon>Candidatus Promineifilales</taxon>
        <taxon>Candidatus Promineifilaceae</taxon>
        <taxon>Candidatus Promineifilum</taxon>
    </lineage>
</organism>
<dbReference type="Gene3D" id="2.160.20.10">
    <property type="entry name" value="Single-stranded right-handed beta-helix, Pectin lyase-like"/>
    <property type="match status" value="2"/>
</dbReference>
<reference evidence="2" key="1">
    <citation type="submission" date="2016-01" db="EMBL/GenBank/DDBJ databases">
        <authorList>
            <person name="Mcilroy J.S."/>
            <person name="Karst M S."/>
            <person name="Albertsen M."/>
        </authorList>
    </citation>
    <scope>NUCLEOTIDE SEQUENCE</scope>
    <source>
        <strain evidence="2">Cfx-K</strain>
    </source>
</reference>
<dbReference type="InterPro" id="IPR012334">
    <property type="entry name" value="Pectin_lyas_fold"/>
</dbReference>
<dbReference type="KEGG" id="pbf:CFX0092_A2310"/>
<dbReference type="InterPro" id="IPR011050">
    <property type="entry name" value="Pectin_lyase_fold/virulence"/>
</dbReference>
<dbReference type="AlphaFoldDB" id="A0A160T4Z3"/>
<dbReference type="PROSITE" id="PS51318">
    <property type="entry name" value="TAT"/>
    <property type="match status" value="1"/>
</dbReference>
<dbReference type="Pfam" id="PF13229">
    <property type="entry name" value="Beta_helix"/>
    <property type="match status" value="1"/>
</dbReference>
<sequence length="642" mass="69431">MKQLRPANNRPGVSRRRFLQGASAAAAGLAVRLSPVLAFGSAEMMRLARAQSAIDVTAAPYGARGDGIANDRAAFQAAIEAAIAQRLPLWVPAPAAFYRIEMDGPNRQLDVNGDVTIVGEGRTNTLLRFSIPAPIVGQNYSAFYVHNGSNFQIADLRLEEDAHAVEYEFQALNYESGSDDHQCLIESVDVDGFTNVVFSSSSGTGDSLGELFLAIRGCDFKPFTRYCVALWTVEYGHKRLHVYDSHFHDNADSHLIYCHPQNSVHIENTRFDGATSWAIHFQGSAVAGNPEYQRIIGCWFGSRNSRGIITQDRADVVTQVEVRNCVFEGRPAIQIRSDIVIDGCYFTAPNDIARVQPFIGAYSNPPWRAVIRNCIFAPKGNSLPQIDFRNEDLDVTIENCQFYHQGSGVIMSLGVGAANRYTVRDCVFYNRPDNASQGISIEIDNGQALIDHCRFFGRAIGDRGLIVCASNDLGPSAEAFLQIDNCTFQNVSGGSLFHAYQPTANSWSGKIAGVNNRITRLESGKPLLTTDPATAVVFGRLAPVVAPAPLALIAAPTLLVESNYDSYEVQGSADVSNIHWWTADGLSNALFSGAITLTAAGALALVSGGNLRLAGGAARRDVAAGSSVRLTYDSSQGFWSEG</sequence>
<gene>
    <name evidence="2" type="ORF">CFX0092_A2310</name>
</gene>
<proteinExistence type="predicted"/>
<dbReference type="NCBIfam" id="TIGR01409">
    <property type="entry name" value="TAT_signal_seq"/>
    <property type="match status" value="1"/>
</dbReference>
<keyword evidence="3" id="KW-1185">Reference proteome</keyword>
<feature type="domain" description="Right handed beta helix" evidence="1">
    <location>
        <begin position="369"/>
        <end position="501"/>
    </location>
</feature>
<protein>
    <recommendedName>
        <fullName evidence="1">Right handed beta helix domain-containing protein</fullName>
    </recommendedName>
</protein>
<evidence type="ECO:0000313" key="2">
    <source>
        <dbReference type="EMBL" id="CUS04188.2"/>
    </source>
</evidence>
<evidence type="ECO:0000259" key="1">
    <source>
        <dbReference type="Pfam" id="PF13229"/>
    </source>
</evidence>
<dbReference type="InterPro" id="IPR039448">
    <property type="entry name" value="Beta_helix"/>
</dbReference>
<dbReference type="EMBL" id="LN890655">
    <property type="protein sequence ID" value="CUS04188.2"/>
    <property type="molecule type" value="Genomic_DNA"/>
</dbReference>
<dbReference type="InterPro" id="IPR006311">
    <property type="entry name" value="TAT_signal"/>
</dbReference>
<dbReference type="RefSeq" id="WP_095043572.1">
    <property type="nucleotide sequence ID" value="NZ_LN890655.1"/>
</dbReference>
<dbReference type="Proteomes" id="UP000215027">
    <property type="component" value="Chromosome I"/>
</dbReference>